<dbReference type="SFLD" id="SFLDG01129">
    <property type="entry name" value="C1.5:_HAD__Beta-PGM__Phosphata"/>
    <property type="match status" value="1"/>
</dbReference>
<dbReference type="InterPro" id="IPR036412">
    <property type="entry name" value="HAD-like_sf"/>
</dbReference>
<dbReference type="InterPro" id="IPR023198">
    <property type="entry name" value="PGP-like_dom2"/>
</dbReference>
<dbReference type="KEGG" id="bcop:JD108_01155"/>
<gene>
    <name evidence="1" type="ORF">JD108_01155</name>
    <name evidence="2" type="ORF">KDJ56_01155</name>
</gene>
<dbReference type="InterPro" id="IPR023214">
    <property type="entry name" value="HAD_sf"/>
</dbReference>
<dbReference type="AlphaFoldDB" id="A0A7T5EPK5"/>
<accession>A0A7T5EPK5</accession>
<dbReference type="Gene3D" id="3.40.50.1000">
    <property type="entry name" value="HAD superfamily/HAD-like"/>
    <property type="match status" value="1"/>
</dbReference>
<dbReference type="SUPFAM" id="SSF56784">
    <property type="entry name" value="HAD-like"/>
    <property type="match status" value="1"/>
</dbReference>
<evidence type="ECO:0000313" key="2">
    <source>
        <dbReference type="EMBL" id="QUO43519.1"/>
    </source>
</evidence>
<dbReference type="PANTHER" id="PTHR43434">
    <property type="entry name" value="PHOSPHOGLYCOLATE PHOSPHATASE"/>
    <property type="match status" value="1"/>
</dbReference>
<dbReference type="Gene3D" id="1.10.150.240">
    <property type="entry name" value="Putative phosphatase, domain 2"/>
    <property type="match status" value="1"/>
</dbReference>
<reference evidence="1 3" key="1">
    <citation type="submission" date="2020-12" db="EMBL/GenBank/DDBJ databases">
        <title>strain FJAT-54423T represents a novel species of the genus Brevibacillus.</title>
        <authorList>
            <person name="Tang R."/>
        </authorList>
    </citation>
    <scope>NUCLEOTIDE SEQUENCE [LARGE SCALE GENOMIC DNA]</scope>
    <source>
        <strain evidence="1 3">FJAT-54423</strain>
    </source>
</reference>
<dbReference type="EMBL" id="CP066308">
    <property type="protein sequence ID" value="QQE76443.1"/>
    <property type="molecule type" value="Genomic_DNA"/>
</dbReference>
<dbReference type="GO" id="GO:0005829">
    <property type="term" value="C:cytosol"/>
    <property type="evidence" value="ECO:0007669"/>
    <property type="project" value="TreeGrafter"/>
</dbReference>
<dbReference type="PANTHER" id="PTHR43434:SF1">
    <property type="entry name" value="PHOSPHOGLYCOLATE PHOSPHATASE"/>
    <property type="match status" value="1"/>
</dbReference>
<dbReference type="Proteomes" id="UP000595847">
    <property type="component" value="Chromosome"/>
</dbReference>
<dbReference type="SFLD" id="SFLDS00003">
    <property type="entry name" value="Haloacid_Dehalogenase"/>
    <property type="match status" value="1"/>
</dbReference>
<dbReference type="RefSeq" id="WP_198829942.1">
    <property type="nucleotide sequence ID" value="NZ_CP066308.1"/>
</dbReference>
<evidence type="ECO:0000313" key="3">
    <source>
        <dbReference type="Proteomes" id="UP000595847"/>
    </source>
</evidence>
<dbReference type="GO" id="GO:0006281">
    <property type="term" value="P:DNA repair"/>
    <property type="evidence" value="ECO:0007669"/>
    <property type="project" value="TreeGrafter"/>
</dbReference>
<dbReference type="NCBIfam" id="TIGR01549">
    <property type="entry name" value="HAD-SF-IA-v1"/>
    <property type="match status" value="1"/>
</dbReference>
<keyword evidence="1" id="KW-0378">Hydrolase</keyword>
<dbReference type="GO" id="GO:0008967">
    <property type="term" value="F:phosphoglycolate phosphatase activity"/>
    <property type="evidence" value="ECO:0007669"/>
    <property type="project" value="TreeGrafter"/>
</dbReference>
<evidence type="ECO:0000313" key="4">
    <source>
        <dbReference type="Proteomes" id="UP000677234"/>
    </source>
</evidence>
<dbReference type="InterPro" id="IPR041492">
    <property type="entry name" value="HAD_2"/>
</dbReference>
<dbReference type="InterPro" id="IPR006439">
    <property type="entry name" value="HAD-SF_hydro_IA"/>
</dbReference>
<protein>
    <submittedName>
        <fullName evidence="1">HAD-IA family hydrolase</fullName>
    </submittedName>
</protein>
<organism evidence="1 3">
    <name type="scientific">Brevibacillus composti</name>
    <dbReference type="NCBI Taxonomy" id="2796470"/>
    <lineage>
        <taxon>Bacteria</taxon>
        <taxon>Bacillati</taxon>
        <taxon>Bacillota</taxon>
        <taxon>Bacilli</taxon>
        <taxon>Bacillales</taxon>
        <taxon>Paenibacillaceae</taxon>
        <taxon>Brevibacillus</taxon>
    </lineage>
</organism>
<reference evidence="2" key="2">
    <citation type="submission" date="2021-04" db="EMBL/GenBank/DDBJ databases">
        <title>Brevibacillus composti FJAT-54423, complete genome.</title>
        <authorList>
            <person name="Tang R."/>
        </authorList>
    </citation>
    <scope>NUCLEOTIDE SEQUENCE</scope>
    <source>
        <strain evidence="2">FJAT-54424</strain>
    </source>
</reference>
<dbReference type="Proteomes" id="UP000677234">
    <property type="component" value="Chromosome"/>
</dbReference>
<dbReference type="Pfam" id="PF13419">
    <property type="entry name" value="HAD_2"/>
    <property type="match status" value="1"/>
</dbReference>
<dbReference type="EMBL" id="CP073708">
    <property type="protein sequence ID" value="QUO43519.1"/>
    <property type="molecule type" value="Genomic_DNA"/>
</dbReference>
<name>A0A7T5EPK5_9BACL</name>
<proteinExistence type="predicted"/>
<sequence>MSISLAVLFDMDGTLLQTERMSTPAFQKTFEQLREKGHWHQETPSEKELTNVLGMTLEELWEKLLPGASEETRRLADEWMLENELLLLKQGITDLYPGVREVLQELHAGGASLFVASNGQERYIDEVCEYFQIKRYFTDLYSAGRFGTETKKELVAKLLRDYDVKQAIMVGDRHSDVEAGLANGLKTIACDFGFARPGELDGADVIITRFSDVLPHVLQRQETK</sequence>
<keyword evidence="4" id="KW-1185">Reference proteome</keyword>
<evidence type="ECO:0000313" key="1">
    <source>
        <dbReference type="EMBL" id="QQE76443.1"/>
    </source>
</evidence>
<dbReference type="InterPro" id="IPR050155">
    <property type="entry name" value="HAD-like_hydrolase_sf"/>
</dbReference>